<dbReference type="InterPro" id="IPR029016">
    <property type="entry name" value="GAF-like_dom_sf"/>
</dbReference>
<evidence type="ECO:0000313" key="1">
    <source>
        <dbReference type="EMBL" id="MDR7122479.1"/>
    </source>
</evidence>
<dbReference type="PANTHER" id="PTHR38765:SF1">
    <property type="entry name" value="DUF484 DOMAIN-CONTAINING PROTEIN"/>
    <property type="match status" value="1"/>
</dbReference>
<protein>
    <submittedName>
        <fullName evidence="1">Uncharacterized protein YigA (DUF484 family)</fullName>
    </submittedName>
</protein>
<evidence type="ECO:0000313" key="2">
    <source>
        <dbReference type="Proteomes" id="UP001257909"/>
    </source>
</evidence>
<sequence>MSDLPLDTALVNPELAEASLIVDYLYDHPEFFLEHPELVSRLRLPHQQRGVVSLVERQLELQREKIRSLEDDITRLMGIARQNEQIFYALNDLHLQLLKAADQTALLEALQAFTAQMPHVQGCVLVDLQQKTDQVAQLQLILQRRLSGKTYYFGRMNRDEMAALFEPHIHSVSLQLLKLSEEQQFLLAFGSDSDEHFQPGMDTLFLDHLAKLVLAVLPSYVAA</sequence>
<reference evidence="1 2" key="1">
    <citation type="submission" date="2023-07" db="EMBL/GenBank/DDBJ databases">
        <title>Sorghum-associated microbial communities from plants grown in Nebraska, USA.</title>
        <authorList>
            <person name="Schachtman D."/>
        </authorList>
    </citation>
    <scope>NUCLEOTIDE SEQUENCE [LARGE SCALE GENOMIC DNA]</scope>
    <source>
        <strain evidence="1 2">4138</strain>
    </source>
</reference>
<dbReference type="EMBL" id="JAVDWR010000016">
    <property type="protein sequence ID" value="MDR7122479.1"/>
    <property type="molecule type" value="Genomic_DNA"/>
</dbReference>
<dbReference type="InterPro" id="IPR007435">
    <property type="entry name" value="DUF484"/>
</dbReference>
<dbReference type="Gene3D" id="3.30.450.40">
    <property type="match status" value="1"/>
</dbReference>
<dbReference type="PANTHER" id="PTHR38765">
    <property type="entry name" value="DUF484 DOMAIN-CONTAINING PROTEIN"/>
    <property type="match status" value="1"/>
</dbReference>
<accession>A0ABU1W3C0</accession>
<dbReference type="Pfam" id="PF04340">
    <property type="entry name" value="DUF484"/>
    <property type="match status" value="1"/>
</dbReference>
<keyword evidence="2" id="KW-1185">Reference proteome</keyword>
<comment type="caution">
    <text evidence="1">The sequence shown here is derived from an EMBL/GenBank/DDBJ whole genome shotgun (WGS) entry which is preliminary data.</text>
</comment>
<name>A0ABU1W3C0_9GAMM</name>
<dbReference type="Proteomes" id="UP001257909">
    <property type="component" value="Unassembled WGS sequence"/>
</dbReference>
<dbReference type="RefSeq" id="WP_310280722.1">
    <property type="nucleotide sequence ID" value="NZ_JAVDWR010000016.1"/>
</dbReference>
<organism evidence="1 2">
    <name type="scientific">Rheinheimera soli</name>
    <dbReference type="NCBI Taxonomy" id="443616"/>
    <lineage>
        <taxon>Bacteria</taxon>
        <taxon>Pseudomonadati</taxon>
        <taxon>Pseudomonadota</taxon>
        <taxon>Gammaproteobacteria</taxon>
        <taxon>Chromatiales</taxon>
        <taxon>Chromatiaceae</taxon>
        <taxon>Rheinheimera</taxon>
    </lineage>
</organism>
<proteinExistence type="predicted"/>
<gene>
    <name evidence="1" type="ORF">J2W69_003448</name>
</gene>